<feature type="region of interest" description="Disordered" evidence="1">
    <location>
        <begin position="1"/>
        <end position="55"/>
    </location>
</feature>
<organism evidence="2 3">
    <name type="scientific">Ignelater luminosus</name>
    <name type="common">Cucubano</name>
    <name type="synonym">Pyrophorus luminosus</name>
    <dbReference type="NCBI Taxonomy" id="2038154"/>
    <lineage>
        <taxon>Eukaryota</taxon>
        <taxon>Metazoa</taxon>
        <taxon>Ecdysozoa</taxon>
        <taxon>Arthropoda</taxon>
        <taxon>Hexapoda</taxon>
        <taxon>Insecta</taxon>
        <taxon>Pterygota</taxon>
        <taxon>Neoptera</taxon>
        <taxon>Endopterygota</taxon>
        <taxon>Coleoptera</taxon>
        <taxon>Polyphaga</taxon>
        <taxon>Elateriformia</taxon>
        <taxon>Elateroidea</taxon>
        <taxon>Elateridae</taxon>
        <taxon>Agrypninae</taxon>
        <taxon>Pyrophorini</taxon>
        <taxon>Ignelater</taxon>
    </lineage>
</organism>
<evidence type="ECO:0000256" key="1">
    <source>
        <dbReference type="SAM" id="MobiDB-lite"/>
    </source>
</evidence>
<evidence type="ECO:0000313" key="3">
    <source>
        <dbReference type="Proteomes" id="UP000801492"/>
    </source>
</evidence>
<sequence length="81" mass="8926">MQSLQSRAPSPLSTKPPYGKENGRSTNGSPSPEPVTQHEKEEVLVADAETPPAAGGYAMYQHNVLTMFEELTKSLRKERIK</sequence>
<protein>
    <submittedName>
        <fullName evidence="2">Uncharacterized protein</fullName>
    </submittedName>
</protein>
<name>A0A8K0DM84_IGNLU</name>
<reference evidence="2" key="1">
    <citation type="submission" date="2019-08" db="EMBL/GenBank/DDBJ databases">
        <title>The genome of the North American firefly Photinus pyralis.</title>
        <authorList>
            <consortium name="Photinus pyralis genome working group"/>
            <person name="Fallon T.R."/>
            <person name="Sander Lower S.E."/>
            <person name="Weng J.-K."/>
        </authorList>
    </citation>
    <scope>NUCLEOTIDE SEQUENCE</scope>
    <source>
        <strain evidence="2">TRF0915ILg1</strain>
        <tissue evidence="2">Whole body</tissue>
    </source>
</reference>
<keyword evidence="3" id="KW-1185">Reference proteome</keyword>
<accession>A0A8K0DM84</accession>
<dbReference type="Proteomes" id="UP000801492">
    <property type="component" value="Unassembled WGS sequence"/>
</dbReference>
<dbReference type="EMBL" id="VTPC01000461">
    <property type="protein sequence ID" value="KAF2905703.1"/>
    <property type="molecule type" value="Genomic_DNA"/>
</dbReference>
<gene>
    <name evidence="2" type="ORF">ILUMI_00472</name>
</gene>
<dbReference type="AlphaFoldDB" id="A0A8K0DM84"/>
<feature type="compositionally biased region" description="Polar residues" evidence="1">
    <location>
        <begin position="1"/>
        <end position="13"/>
    </location>
</feature>
<proteinExistence type="predicted"/>
<comment type="caution">
    <text evidence="2">The sequence shown here is derived from an EMBL/GenBank/DDBJ whole genome shotgun (WGS) entry which is preliminary data.</text>
</comment>
<evidence type="ECO:0000313" key="2">
    <source>
        <dbReference type="EMBL" id="KAF2905703.1"/>
    </source>
</evidence>